<keyword evidence="3" id="KW-1185">Reference proteome</keyword>
<feature type="region of interest" description="Disordered" evidence="1">
    <location>
        <begin position="643"/>
        <end position="999"/>
    </location>
</feature>
<dbReference type="PANTHER" id="PTHR48125:SF12">
    <property type="entry name" value="AT HOOK TRANSCRIPTION FACTOR FAMILY-RELATED"/>
    <property type="match status" value="1"/>
</dbReference>
<feature type="compositionally biased region" description="Low complexity" evidence="1">
    <location>
        <begin position="987"/>
        <end position="999"/>
    </location>
</feature>
<feature type="region of interest" description="Disordered" evidence="1">
    <location>
        <begin position="548"/>
        <end position="593"/>
    </location>
</feature>
<sequence>MPFWSRSKSKKRRAITPPPGSFSSHDANSRSFFGFKKRSPSPNYSSRRQPHHYDHNRTVDGRGRDNDRYGDLLLRTTAQDHASSHNDANTSFDFDAEYERVAAAGSRSSPKSAPASSTSQPRPSQERERAPFSASVVVVTSTGPSCVVQCTTTTTVAMLLEKASRRLPKEHSRLIEVRAQDGRRVEKTEKVLHVCGENKILVATVAAAEYVRRASMDSPSPLALHFPTFDEMGRRTSDGKADKSEDRISRRNGVVRTSQNLHIDVERRPTKDRDSSLRTLDDDGREPNLDIEIPPLPSRSSRRPTQRTDDASLSSSPPLPRDYSRTSRDGRDRLGRNDSSFTRSSRDDYPSRTSGEEYRGRSSKDERRPRTSRDDHRSSTASNEAPNEASSRPSMEDRRWSRSSREDRSSRGSRDFGGRRSPVRASSRLSGLDSVMEDLAKMADKDGLPWEASTERTRSPEEEFASNAGAGFFEERLEAQLSHSAAAPAAEGGSKQTLLPRLNTGKGSIADTSAPLHGDPPSNLFHRHSVERKLTEILNSVGMEIDDALNELSSNDGLPDSPREPPPSPFDSPFDSQSEPDSPRSKRSLYKSRRLTRISRASALDIFAALEQQENDPTTTPQDSPVLQFAVDDAASRRVSRISRASAMEILSSIHTGSDVEEEETSDPEDGNDNANETEHQNAHDAEDNEGEGDDQPTELANITDETMPPKRGKSRVLLKGPPRKVAGPASRRPRSGINPLLSSADRSATLHVQPTPAPAGPSGSGSNGIVVPAALPPMAPSLPVTGPSSADVAETEAVSSVPVETEREGADEMGSAVPGTVEPTAPTAGSVPPPAPPPPPPMTFAAPALATGGPPPPPPPPPPMTFGGPPPPPPPPPVMGGGPPPPPPPPPVMGGGPPPPPPPPPVMRGGPPPPPPPPPVLGGGPPPPPPPPPVMGGGPPPPPPPPMMGGGPPPPPPPPPMGGGPPPPPPPPGPPGAPPPPPPPGSASAPAPAPALSSGDAFLAELRDPNRRKKLRKVAPTAANPAPPSPGREKKEKDDQKMREEGERQELYIELLGYMEAPNGNIEELSDKAKNQTNLVRSFAFTLMRKGWVVGYRITDNLPEVKGHSSAKGNKSAAGRPLTKVWPGREVMMCIELQDLTEAELMAMVGPKPSDLDEVSIKRKGEVARIHMYRFDEQSKTHVTDEIALVATPSFPVKTEAFDEPEPPQDASLVNRTKWEKWNENKLKYLQSDWPQFDLIFNKLMATSSIVQSTHHQLHQTLTEMRAMGEAMHTTFAAFAVPQLRTIVESIPGRIKDVAKKLQKQTGIIIRDESLKLTPEFLKMLNLEPEGAEKNKDKKREDETQPPVAAAPPAPAVTVTAHAAAAAAAAEGTAVPLLMMHPNGSGSLNPQGMITMGGLPFDVLLPLLKKSFERGESGNPVSAEDKLLRRLTL</sequence>
<evidence type="ECO:0000313" key="2">
    <source>
        <dbReference type="EMBL" id="TPX55985.1"/>
    </source>
</evidence>
<accession>A0A507DXW4</accession>
<feature type="region of interest" description="Disordered" evidence="1">
    <location>
        <begin position="219"/>
        <end position="430"/>
    </location>
</feature>
<gene>
    <name evidence="2" type="ORF">PhCBS80983_g04888</name>
</gene>
<organism evidence="2 3">
    <name type="scientific">Powellomyces hirtus</name>
    <dbReference type="NCBI Taxonomy" id="109895"/>
    <lineage>
        <taxon>Eukaryota</taxon>
        <taxon>Fungi</taxon>
        <taxon>Fungi incertae sedis</taxon>
        <taxon>Chytridiomycota</taxon>
        <taxon>Chytridiomycota incertae sedis</taxon>
        <taxon>Chytridiomycetes</taxon>
        <taxon>Spizellomycetales</taxon>
        <taxon>Powellomycetaceae</taxon>
        <taxon>Powellomyces</taxon>
    </lineage>
</organism>
<evidence type="ECO:0000313" key="3">
    <source>
        <dbReference type="Proteomes" id="UP000318582"/>
    </source>
</evidence>
<feature type="compositionally biased region" description="Basic and acidic residues" evidence="1">
    <location>
        <begin position="443"/>
        <end position="461"/>
    </location>
</feature>
<reference evidence="2 3" key="1">
    <citation type="journal article" date="2019" name="Sci. Rep.">
        <title>Comparative genomics of chytrid fungi reveal insights into the obligate biotrophic and pathogenic lifestyle of Synchytrium endobioticum.</title>
        <authorList>
            <person name="van de Vossenberg B.T.L.H."/>
            <person name="Warris S."/>
            <person name="Nguyen H.D.T."/>
            <person name="van Gent-Pelzer M.P.E."/>
            <person name="Joly D.L."/>
            <person name="van de Geest H.C."/>
            <person name="Bonants P.J.M."/>
            <person name="Smith D.S."/>
            <person name="Levesque C.A."/>
            <person name="van der Lee T.A.J."/>
        </authorList>
    </citation>
    <scope>NUCLEOTIDE SEQUENCE [LARGE SCALE GENOMIC DNA]</scope>
    <source>
        <strain evidence="2 3">CBS 809.83</strain>
    </source>
</reference>
<feature type="compositionally biased region" description="Low complexity" evidence="1">
    <location>
        <begin position="102"/>
        <end position="121"/>
    </location>
</feature>
<feature type="compositionally biased region" description="Basic and acidic residues" evidence="1">
    <location>
        <begin position="1332"/>
        <end position="1344"/>
    </location>
</feature>
<dbReference type="STRING" id="109895.A0A507DXW4"/>
<dbReference type="PANTHER" id="PTHR48125">
    <property type="entry name" value="LP07818P1"/>
    <property type="match status" value="1"/>
</dbReference>
<feature type="compositionally biased region" description="Acidic residues" evidence="1">
    <location>
        <begin position="687"/>
        <end position="697"/>
    </location>
</feature>
<feature type="region of interest" description="Disordered" evidence="1">
    <location>
        <begin position="1013"/>
        <end position="1046"/>
    </location>
</feature>
<feature type="region of interest" description="Disordered" evidence="1">
    <location>
        <begin position="1"/>
        <end position="68"/>
    </location>
</feature>
<feature type="compositionally biased region" description="Basic and acidic residues" evidence="1">
    <location>
        <begin position="51"/>
        <end position="68"/>
    </location>
</feature>
<feature type="region of interest" description="Disordered" evidence="1">
    <location>
        <begin position="1327"/>
        <end position="1354"/>
    </location>
</feature>
<feature type="compositionally biased region" description="Basic and acidic residues" evidence="1">
    <location>
        <begin position="231"/>
        <end position="249"/>
    </location>
</feature>
<comment type="caution">
    <text evidence="2">The sequence shown here is derived from an EMBL/GenBank/DDBJ whole genome shotgun (WGS) entry which is preliminary data.</text>
</comment>
<feature type="compositionally biased region" description="Pro residues" evidence="1">
    <location>
        <begin position="832"/>
        <end position="843"/>
    </location>
</feature>
<evidence type="ECO:0000256" key="1">
    <source>
        <dbReference type="SAM" id="MobiDB-lite"/>
    </source>
</evidence>
<feature type="region of interest" description="Disordered" evidence="1">
    <location>
        <begin position="443"/>
        <end position="471"/>
    </location>
</feature>
<feature type="compositionally biased region" description="Basic and acidic residues" evidence="1">
    <location>
        <begin position="322"/>
        <end position="336"/>
    </location>
</feature>
<feature type="compositionally biased region" description="Basic and acidic residues" evidence="1">
    <location>
        <begin position="394"/>
        <end position="418"/>
    </location>
</feature>
<dbReference type="Proteomes" id="UP000318582">
    <property type="component" value="Unassembled WGS sequence"/>
</dbReference>
<protein>
    <submittedName>
        <fullName evidence="2">Uncharacterized protein</fullName>
    </submittedName>
</protein>
<proteinExistence type="predicted"/>
<feature type="compositionally biased region" description="Acidic residues" evidence="1">
    <location>
        <begin position="659"/>
        <end position="672"/>
    </location>
</feature>
<dbReference type="EMBL" id="QEAQ01000089">
    <property type="protein sequence ID" value="TPX55985.1"/>
    <property type="molecule type" value="Genomic_DNA"/>
</dbReference>
<feature type="compositionally biased region" description="Basic and acidic residues" evidence="1">
    <location>
        <begin position="677"/>
        <end position="686"/>
    </location>
</feature>
<feature type="compositionally biased region" description="Low complexity" evidence="1">
    <location>
        <begin position="844"/>
        <end position="853"/>
    </location>
</feature>
<feature type="compositionally biased region" description="Polar residues" evidence="1">
    <location>
        <begin position="379"/>
        <end position="393"/>
    </location>
</feature>
<feature type="compositionally biased region" description="Polar residues" evidence="1">
    <location>
        <begin position="741"/>
        <end position="753"/>
    </location>
</feature>
<feature type="region of interest" description="Disordered" evidence="1">
    <location>
        <begin position="102"/>
        <end position="131"/>
    </location>
</feature>
<feature type="compositionally biased region" description="Pro residues" evidence="1">
    <location>
        <begin position="854"/>
        <end position="986"/>
    </location>
</feature>
<feature type="compositionally biased region" description="Low complexity" evidence="1">
    <location>
        <begin position="571"/>
        <end position="580"/>
    </location>
</feature>
<name>A0A507DXW4_9FUNG</name>
<feature type="compositionally biased region" description="Polar residues" evidence="1">
    <location>
        <begin position="21"/>
        <end position="31"/>
    </location>
</feature>
<feature type="compositionally biased region" description="Basic and acidic residues" evidence="1">
    <location>
        <begin position="344"/>
        <end position="378"/>
    </location>
</feature>
<feature type="compositionally biased region" description="Basic and acidic residues" evidence="1">
    <location>
        <begin position="263"/>
        <end position="288"/>
    </location>
</feature>
<feature type="region of interest" description="Disordered" evidence="1">
    <location>
        <begin position="483"/>
        <end position="524"/>
    </location>
</feature>
<dbReference type="SUPFAM" id="SSF101447">
    <property type="entry name" value="Formin homology 2 domain (FH2 domain)"/>
    <property type="match status" value="1"/>
</dbReference>
<feature type="compositionally biased region" description="Basic and acidic residues" evidence="1">
    <location>
        <begin position="1032"/>
        <end position="1046"/>
    </location>
</feature>